<reference evidence="1" key="1">
    <citation type="journal article" date="2012" name="Mol. Plant Microbe Interact.">
        <title>A highly conserved effector in Fusarium oxysporum is required for full virulence on Arabidopsis.</title>
        <authorList>
            <person name="Thatcher L.F."/>
            <person name="Gardiner D.M."/>
            <person name="Kazan K."/>
            <person name="Manners J."/>
        </authorList>
    </citation>
    <scope>NUCLEOTIDE SEQUENCE [LARGE SCALE GENOMIC DNA]</scope>
    <source>
        <strain evidence="1">Fo5176</strain>
    </source>
</reference>
<protein>
    <submittedName>
        <fullName evidence="1">Uncharacterized protein</fullName>
    </submittedName>
</protein>
<organism evidence="1">
    <name type="scientific">Fusarium oxysporum (strain Fo5176)</name>
    <name type="common">Fusarium vascular wilt</name>
    <dbReference type="NCBI Taxonomy" id="660025"/>
    <lineage>
        <taxon>Eukaryota</taxon>
        <taxon>Fungi</taxon>
        <taxon>Dikarya</taxon>
        <taxon>Ascomycota</taxon>
        <taxon>Pezizomycotina</taxon>
        <taxon>Sordariomycetes</taxon>
        <taxon>Hypocreomycetidae</taxon>
        <taxon>Hypocreales</taxon>
        <taxon>Nectriaceae</taxon>
        <taxon>Fusarium</taxon>
        <taxon>Fusarium oxysporum species complex</taxon>
    </lineage>
</organism>
<name>F9FSA0_FUSOF</name>
<proteinExistence type="predicted"/>
<accession>F9FSA0</accession>
<gene>
    <name evidence="1" type="ORF">FOXB_09281</name>
</gene>
<dbReference type="EMBL" id="AFQF01002546">
    <property type="protein sequence ID" value="EGU80198.1"/>
    <property type="molecule type" value="Genomic_DNA"/>
</dbReference>
<evidence type="ECO:0000313" key="1">
    <source>
        <dbReference type="EMBL" id="EGU80198.1"/>
    </source>
</evidence>
<sequence>MHGTFHKLGKIGEADEKLGLTRLRKTSLNLIPLTSLSGFESEISDTFSFDSQVNNMHPAPRPGYKRDNKLF</sequence>
<comment type="caution">
    <text evidence="1">The sequence shown here is derived from an EMBL/GenBank/DDBJ whole genome shotgun (WGS) entry which is preliminary data.</text>
</comment>
<dbReference type="AlphaFoldDB" id="F9FSA0"/>